<name>J3PE86_GAET3</name>
<dbReference type="EMBL" id="GL385401">
    <property type="protein sequence ID" value="EJT70786.1"/>
    <property type="molecule type" value="Genomic_DNA"/>
</dbReference>
<accession>J3PE86</accession>
<dbReference type="eggNOG" id="ENOG502RN86">
    <property type="taxonomic scope" value="Eukaryota"/>
</dbReference>
<keyword evidence="4" id="KW-1185">Reference proteome</keyword>
<dbReference type="HOGENOM" id="CLU_816566_0_0_1"/>
<feature type="compositionally biased region" description="Polar residues" evidence="1">
    <location>
        <begin position="265"/>
        <end position="289"/>
    </location>
</feature>
<organism evidence="2">
    <name type="scientific">Gaeumannomyces tritici (strain R3-111a-1)</name>
    <name type="common">Wheat and barley take-all root rot fungus</name>
    <name type="synonym">Gaeumannomyces graminis var. tritici</name>
    <dbReference type="NCBI Taxonomy" id="644352"/>
    <lineage>
        <taxon>Eukaryota</taxon>
        <taxon>Fungi</taxon>
        <taxon>Dikarya</taxon>
        <taxon>Ascomycota</taxon>
        <taxon>Pezizomycotina</taxon>
        <taxon>Sordariomycetes</taxon>
        <taxon>Sordariomycetidae</taxon>
        <taxon>Magnaporthales</taxon>
        <taxon>Magnaporthaceae</taxon>
        <taxon>Gaeumannomyces</taxon>
    </lineage>
</organism>
<evidence type="ECO:0000313" key="3">
    <source>
        <dbReference type="EnsemblFungi" id="EJT70786"/>
    </source>
</evidence>
<proteinExistence type="predicted"/>
<feature type="compositionally biased region" description="Low complexity" evidence="1">
    <location>
        <begin position="99"/>
        <end position="113"/>
    </location>
</feature>
<feature type="region of interest" description="Disordered" evidence="1">
    <location>
        <begin position="99"/>
        <end position="146"/>
    </location>
</feature>
<feature type="compositionally biased region" description="Low complexity" evidence="1">
    <location>
        <begin position="179"/>
        <end position="190"/>
    </location>
</feature>
<sequence>MTVSSTLRSVEAAIPGADFNAGIGSFANISSPTTIRNITRAEPSMTFDTSLPSPSKTTTILPLVTPTKSDATTTTRVDATTRVTATTALPSAASITTSISRMGGSASSSTSANAPPPRTLPTANAGSSTTSSSSPPSAEPSPPHRSFATITTIFSSSSSSTAISSTLSISKEVSRTFASPSPSTLPKTSTVDVPTSREPSTTSLATASGLSPALTTPTSAPSAAPATSPAGPAAEPVDTDLTRLRMVTTAPDPTAEPMGARRSTAGHTSTAESAQNGSAPETPQQSGGSTAPPPSRIGGKTDAVVVSGLCKPRCQGGGLGAALAVLATVATVIRMLC</sequence>
<evidence type="ECO:0000313" key="4">
    <source>
        <dbReference type="Proteomes" id="UP000006039"/>
    </source>
</evidence>
<feature type="compositionally biased region" description="Low complexity" evidence="1">
    <location>
        <begin position="121"/>
        <end position="136"/>
    </location>
</feature>
<reference evidence="2" key="2">
    <citation type="submission" date="2010-07" db="EMBL/GenBank/DDBJ databases">
        <authorList>
            <consortium name="The Broad Institute Genome Sequencing Platform"/>
            <consortium name="Broad Institute Genome Sequencing Center for Infectious Disease"/>
            <person name="Ma L.-J."/>
            <person name="Dead R."/>
            <person name="Young S."/>
            <person name="Zeng Q."/>
            <person name="Koehrsen M."/>
            <person name="Alvarado L."/>
            <person name="Berlin A."/>
            <person name="Chapman S.B."/>
            <person name="Chen Z."/>
            <person name="Freedman E."/>
            <person name="Gellesch M."/>
            <person name="Goldberg J."/>
            <person name="Griggs A."/>
            <person name="Gujja S."/>
            <person name="Heilman E.R."/>
            <person name="Heiman D."/>
            <person name="Hepburn T."/>
            <person name="Howarth C."/>
            <person name="Jen D."/>
            <person name="Larson L."/>
            <person name="Mehta T."/>
            <person name="Neiman D."/>
            <person name="Pearson M."/>
            <person name="Roberts A."/>
            <person name="Saif S."/>
            <person name="Shea T."/>
            <person name="Shenoy N."/>
            <person name="Sisk P."/>
            <person name="Stolte C."/>
            <person name="Sykes S."/>
            <person name="Walk T."/>
            <person name="White J."/>
            <person name="Yandava C."/>
            <person name="Haas B."/>
            <person name="Nusbaum C."/>
            <person name="Birren B."/>
        </authorList>
    </citation>
    <scope>NUCLEOTIDE SEQUENCE</scope>
    <source>
        <strain evidence="2">R3-111a-1</strain>
    </source>
</reference>
<evidence type="ECO:0000256" key="1">
    <source>
        <dbReference type="SAM" id="MobiDB-lite"/>
    </source>
</evidence>
<gene>
    <name evidence="3" type="primary">20352267</name>
    <name evidence="2" type="ORF">GGTG_11809</name>
</gene>
<dbReference type="AlphaFoldDB" id="J3PE86"/>
<dbReference type="EnsemblFungi" id="EJT70786">
    <property type="protein sequence ID" value="EJT70786"/>
    <property type="gene ID" value="GGTG_11809"/>
</dbReference>
<reference evidence="3" key="4">
    <citation type="journal article" date="2015" name="G3 (Bethesda)">
        <title>Genome sequences of three phytopathogenic species of the Magnaporthaceae family of fungi.</title>
        <authorList>
            <person name="Okagaki L.H."/>
            <person name="Nunes C.C."/>
            <person name="Sailsbery J."/>
            <person name="Clay B."/>
            <person name="Brown D."/>
            <person name="John T."/>
            <person name="Oh Y."/>
            <person name="Young N."/>
            <person name="Fitzgerald M."/>
            <person name="Haas B.J."/>
            <person name="Zeng Q."/>
            <person name="Young S."/>
            <person name="Adiconis X."/>
            <person name="Fan L."/>
            <person name="Levin J.Z."/>
            <person name="Mitchell T.K."/>
            <person name="Okubara P.A."/>
            <person name="Farman M.L."/>
            <person name="Kohn L.M."/>
            <person name="Birren B."/>
            <person name="Ma L.-J."/>
            <person name="Dean R.A."/>
        </authorList>
    </citation>
    <scope>NUCLEOTIDE SEQUENCE</scope>
    <source>
        <strain evidence="3">R3-111a-1</strain>
    </source>
</reference>
<protein>
    <submittedName>
        <fullName evidence="2 3">Uncharacterized protein</fullName>
    </submittedName>
</protein>
<dbReference type="GeneID" id="20352267"/>
<feature type="compositionally biased region" description="Low complexity" evidence="1">
    <location>
        <begin position="199"/>
        <end position="234"/>
    </location>
</feature>
<evidence type="ECO:0000313" key="2">
    <source>
        <dbReference type="EMBL" id="EJT70786.1"/>
    </source>
</evidence>
<dbReference type="VEuPathDB" id="FungiDB:GGTG_11809"/>
<feature type="region of interest" description="Disordered" evidence="1">
    <location>
        <begin position="175"/>
        <end position="300"/>
    </location>
</feature>
<reference evidence="4" key="1">
    <citation type="submission" date="2010-07" db="EMBL/GenBank/DDBJ databases">
        <title>The genome sequence of Gaeumannomyces graminis var. tritici strain R3-111a-1.</title>
        <authorList>
            <consortium name="The Broad Institute Genome Sequencing Platform"/>
            <person name="Ma L.-J."/>
            <person name="Dead R."/>
            <person name="Young S."/>
            <person name="Zeng Q."/>
            <person name="Koehrsen M."/>
            <person name="Alvarado L."/>
            <person name="Berlin A."/>
            <person name="Chapman S.B."/>
            <person name="Chen Z."/>
            <person name="Freedman E."/>
            <person name="Gellesch M."/>
            <person name="Goldberg J."/>
            <person name="Griggs A."/>
            <person name="Gujja S."/>
            <person name="Heilman E.R."/>
            <person name="Heiman D."/>
            <person name="Hepburn T."/>
            <person name="Howarth C."/>
            <person name="Jen D."/>
            <person name="Larson L."/>
            <person name="Mehta T."/>
            <person name="Neiman D."/>
            <person name="Pearson M."/>
            <person name="Roberts A."/>
            <person name="Saif S."/>
            <person name="Shea T."/>
            <person name="Shenoy N."/>
            <person name="Sisk P."/>
            <person name="Stolte C."/>
            <person name="Sykes S."/>
            <person name="Walk T."/>
            <person name="White J."/>
            <person name="Yandava C."/>
            <person name="Haas B."/>
            <person name="Nusbaum C."/>
            <person name="Birren B."/>
        </authorList>
    </citation>
    <scope>NUCLEOTIDE SEQUENCE [LARGE SCALE GENOMIC DNA]</scope>
    <source>
        <strain evidence="4">R3-111a-1</strain>
    </source>
</reference>
<reference evidence="3" key="5">
    <citation type="submission" date="2018-04" db="UniProtKB">
        <authorList>
            <consortium name="EnsemblFungi"/>
        </authorList>
    </citation>
    <scope>IDENTIFICATION</scope>
    <source>
        <strain evidence="3">R3-111a-1</strain>
    </source>
</reference>
<dbReference type="Proteomes" id="UP000006039">
    <property type="component" value="Unassembled WGS sequence"/>
</dbReference>
<reference evidence="2" key="3">
    <citation type="submission" date="2010-09" db="EMBL/GenBank/DDBJ databases">
        <title>Annotation of Gaeumannomyces graminis var. tritici R3-111a-1.</title>
        <authorList>
            <consortium name="The Broad Institute Genome Sequencing Platform"/>
            <person name="Ma L.-J."/>
            <person name="Dead R."/>
            <person name="Young S.K."/>
            <person name="Zeng Q."/>
            <person name="Gargeya S."/>
            <person name="Fitzgerald M."/>
            <person name="Haas B."/>
            <person name="Abouelleil A."/>
            <person name="Alvarado L."/>
            <person name="Arachchi H.M."/>
            <person name="Berlin A."/>
            <person name="Brown A."/>
            <person name="Chapman S.B."/>
            <person name="Chen Z."/>
            <person name="Dunbar C."/>
            <person name="Freedman E."/>
            <person name="Gearin G."/>
            <person name="Gellesch M."/>
            <person name="Goldberg J."/>
            <person name="Griggs A."/>
            <person name="Gujja S."/>
            <person name="Heiman D."/>
            <person name="Howarth C."/>
            <person name="Larson L."/>
            <person name="Lui A."/>
            <person name="MacDonald P.J.P."/>
            <person name="Mehta T."/>
            <person name="Montmayeur A."/>
            <person name="Murphy C."/>
            <person name="Neiman D."/>
            <person name="Pearson M."/>
            <person name="Priest M."/>
            <person name="Roberts A."/>
            <person name="Saif S."/>
            <person name="Shea T."/>
            <person name="Shenoy N."/>
            <person name="Sisk P."/>
            <person name="Stolte C."/>
            <person name="Sykes S."/>
            <person name="Yandava C."/>
            <person name="Wortman J."/>
            <person name="Nusbaum C."/>
            <person name="Birren B."/>
        </authorList>
    </citation>
    <scope>NUCLEOTIDE SEQUENCE</scope>
    <source>
        <strain evidence="2">R3-111a-1</strain>
    </source>
</reference>
<dbReference type="RefSeq" id="XP_009227964.1">
    <property type="nucleotide sequence ID" value="XM_009229700.1"/>
</dbReference>